<proteinExistence type="predicted"/>
<comment type="caution">
    <text evidence="1">The sequence shown here is derived from an EMBL/GenBank/DDBJ whole genome shotgun (WGS) entry which is preliminary data.</text>
</comment>
<name>A0AAV2Z0D0_9STRA</name>
<protein>
    <submittedName>
        <fullName evidence="1">Uncharacterized protein</fullName>
    </submittedName>
</protein>
<gene>
    <name evidence="1" type="ORF">N0F65_004681</name>
</gene>
<dbReference type="AlphaFoldDB" id="A0AAV2Z0D0"/>
<reference evidence="1" key="2">
    <citation type="journal article" date="2023" name="Microbiol Resour">
        <title>Decontamination and Annotation of the Draft Genome Sequence of the Oomycete Lagenidium giganteum ARSEF 373.</title>
        <authorList>
            <person name="Morgan W.R."/>
            <person name="Tartar A."/>
        </authorList>
    </citation>
    <scope>NUCLEOTIDE SEQUENCE</scope>
    <source>
        <strain evidence="1">ARSEF 373</strain>
    </source>
</reference>
<organism evidence="1 2">
    <name type="scientific">Lagenidium giganteum</name>
    <dbReference type="NCBI Taxonomy" id="4803"/>
    <lineage>
        <taxon>Eukaryota</taxon>
        <taxon>Sar</taxon>
        <taxon>Stramenopiles</taxon>
        <taxon>Oomycota</taxon>
        <taxon>Peronosporomycetes</taxon>
        <taxon>Pythiales</taxon>
        <taxon>Pythiaceae</taxon>
    </lineage>
</organism>
<sequence>MYSVKQKSTWSTAAYATRMSIFCGTLTFSMPYALSTAHAPGVFSREKCSYMNDSNEYVWNAK</sequence>
<keyword evidence="2" id="KW-1185">Reference proteome</keyword>
<dbReference type="EMBL" id="DAKRPA010000058">
    <property type="protein sequence ID" value="DBA00776.1"/>
    <property type="molecule type" value="Genomic_DNA"/>
</dbReference>
<evidence type="ECO:0000313" key="2">
    <source>
        <dbReference type="Proteomes" id="UP001146120"/>
    </source>
</evidence>
<reference evidence="1" key="1">
    <citation type="submission" date="2022-11" db="EMBL/GenBank/DDBJ databases">
        <authorList>
            <person name="Morgan W.R."/>
            <person name="Tartar A."/>
        </authorList>
    </citation>
    <scope>NUCLEOTIDE SEQUENCE</scope>
    <source>
        <strain evidence="1">ARSEF 373</strain>
    </source>
</reference>
<dbReference type="Proteomes" id="UP001146120">
    <property type="component" value="Unassembled WGS sequence"/>
</dbReference>
<accession>A0AAV2Z0D0</accession>
<evidence type="ECO:0000313" key="1">
    <source>
        <dbReference type="EMBL" id="DBA00776.1"/>
    </source>
</evidence>